<keyword evidence="3" id="KW-1185">Reference proteome</keyword>
<protein>
    <submittedName>
        <fullName evidence="2">Complex I NDUFA9 subunit family protein</fullName>
    </submittedName>
</protein>
<proteinExistence type="predicted"/>
<dbReference type="Gene3D" id="3.40.50.720">
    <property type="entry name" value="NAD(P)-binding Rossmann-like Domain"/>
    <property type="match status" value="1"/>
</dbReference>
<dbReference type="InterPro" id="IPR051207">
    <property type="entry name" value="ComplexI_NDUFA9_subunit"/>
</dbReference>
<reference evidence="2 3" key="1">
    <citation type="journal article" date="2021" name="Genome Biol. Evol.">
        <title>Complete Genome Sequencing of a Novel Gloeobacter Species from a Waterfall Cave in Mexico.</title>
        <authorList>
            <person name="Saw J.H."/>
            <person name="Cardona T."/>
            <person name="Montejano G."/>
        </authorList>
    </citation>
    <scope>NUCLEOTIDE SEQUENCE [LARGE SCALE GENOMIC DNA]</scope>
    <source>
        <strain evidence="2">MG652769</strain>
    </source>
</reference>
<dbReference type="Pfam" id="PF01370">
    <property type="entry name" value="Epimerase"/>
    <property type="match status" value="1"/>
</dbReference>
<dbReference type="RefSeq" id="WP_230842448.1">
    <property type="nucleotide sequence ID" value="NZ_CP063845.1"/>
</dbReference>
<evidence type="ECO:0000313" key="2">
    <source>
        <dbReference type="EMBL" id="UFP95220.1"/>
    </source>
</evidence>
<accession>A0ABY3PNM9</accession>
<evidence type="ECO:0000313" key="3">
    <source>
        <dbReference type="Proteomes" id="UP001054846"/>
    </source>
</evidence>
<dbReference type="InterPro" id="IPR036291">
    <property type="entry name" value="NAD(P)-bd_dom_sf"/>
</dbReference>
<dbReference type="SUPFAM" id="SSF51735">
    <property type="entry name" value="NAD(P)-binding Rossmann-fold domains"/>
    <property type="match status" value="1"/>
</dbReference>
<dbReference type="Proteomes" id="UP001054846">
    <property type="component" value="Chromosome"/>
</dbReference>
<dbReference type="InterPro" id="IPR001509">
    <property type="entry name" value="Epimerase_deHydtase"/>
</dbReference>
<gene>
    <name evidence="2" type="ORF">ISF26_02925</name>
</gene>
<dbReference type="CDD" id="cd05271">
    <property type="entry name" value="NDUFA9_like_SDR_a"/>
    <property type="match status" value="1"/>
</dbReference>
<dbReference type="EMBL" id="CP063845">
    <property type="protein sequence ID" value="UFP95220.1"/>
    <property type="molecule type" value="Genomic_DNA"/>
</dbReference>
<sequence>MILLTGATGFIGSHTARALRERGLAVRALVRSGADTSALEALAVDLATGDLADKASLVRACAGIDEIIHLVGIIRELPPMVTFERIHVEGTRNLLAAATEAGVRKFVYISAIGARPGATARYHQTKWATEALVRSSGLAWVILRPSVVFGPEDEFINLLANDLVRKPPFIPVIGPGTNQLQPLWVRDLAEVIARCTTSSSFDGRILEVGGPEQLSLREILALLARHLRVRKPFISIPIALVQPAVALGSAVAPQLLPITADQLTMLQEDNITAERPFSGELQMPLTDLATGIREYLQN</sequence>
<feature type="domain" description="NAD-dependent epimerase/dehydratase" evidence="1">
    <location>
        <begin position="2"/>
        <end position="209"/>
    </location>
</feature>
<dbReference type="PANTHER" id="PTHR12126">
    <property type="entry name" value="NADH-UBIQUINONE OXIDOREDUCTASE 39 KDA SUBUNIT-RELATED"/>
    <property type="match status" value="1"/>
</dbReference>
<name>A0ABY3PNM9_9CYAN</name>
<organism evidence="2 3">
    <name type="scientific">Gloeobacter morelensis MG652769</name>
    <dbReference type="NCBI Taxonomy" id="2781736"/>
    <lineage>
        <taxon>Bacteria</taxon>
        <taxon>Bacillati</taxon>
        <taxon>Cyanobacteriota</taxon>
        <taxon>Cyanophyceae</taxon>
        <taxon>Gloeobacterales</taxon>
        <taxon>Gloeobacteraceae</taxon>
        <taxon>Gloeobacter</taxon>
        <taxon>Gloeobacter morelensis</taxon>
    </lineage>
</organism>
<dbReference type="PANTHER" id="PTHR12126:SF11">
    <property type="entry name" value="NADH DEHYDROGENASE [UBIQUINONE] 1 ALPHA SUBCOMPLEX SUBUNIT 9, MITOCHONDRIAL"/>
    <property type="match status" value="1"/>
</dbReference>
<evidence type="ECO:0000259" key="1">
    <source>
        <dbReference type="Pfam" id="PF01370"/>
    </source>
</evidence>